<dbReference type="PANTHER" id="PTHR23005">
    <property type="entry name" value="RETINITIS PIGMENTOSA 1 PROTEIN"/>
    <property type="match status" value="1"/>
</dbReference>
<dbReference type="Proteomes" id="UP000265040">
    <property type="component" value="Chromosome 2"/>
</dbReference>
<dbReference type="Gene3D" id="3.10.20.230">
    <property type="entry name" value="Doublecortin domain"/>
    <property type="match status" value="2"/>
</dbReference>
<sequence>DCDFTHFNMTLSPPAKRITFYKSGDSQFGGIRMAVHKRSFKCFDALLDDLSQKVPLPFGVRTVTTPRGTRSIKHLEQLQDGGCYLCSDRRQAKPINMELASKRPSNWYHHNQRPQRPETSSTTPPGHLPYRQRRILLVKNSEPGMRRSVVLSRRSTRSLRAFLDEVSEVMQFHVRKLYTAEGRRIDSVQSLMTCPSVLVCVGREAFSPMLVNFIRKSSEEKLPGLGPRTPGNGARSPATQEARSPPHGAQSRASEYSEGHESKKNGNFM</sequence>
<evidence type="ECO:0000256" key="2">
    <source>
        <dbReference type="ARBA" id="ARBA00004496"/>
    </source>
</evidence>
<dbReference type="AlphaFoldDB" id="A0A3Q1GZ21"/>
<reference evidence="8" key="3">
    <citation type="submission" date="2025-09" db="UniProtKB">
        <authorList>
            <consortium name="Ensembl"/>
        </authorList>
    </citation>
    <scope>IDENTIFICATION</scope>
</reference>
<reference evidence="8" key="1">
    <citation type="submission" date="2021-04" db="EMBL/GenBank/DDBJ databases">
        <authorList>
            <consortium name="Wellcome Sanger Institute Data Sharing"/>
        </authorList>
    </citation>
    <scope>NUCLEOTIDE SEQUENCE [LARGE SCALE GENOMIC DNA]</scope>
</reference>
<dbReference type="GO" id="GO:0035556">
    <property type="term" value="P:intracellular signal transduction"/>
    <property type="evidence" value="ECO:0007669"/>
    <property type="project" value="InterPro"/>
</dbReference>
<protein>
    <recommendedName>
        <fullName evidence="7">Doublecortin domain-containing protein</fullName>
    </recommendedName>
</protein>
<dbReference type="InParanoid" id="A0A3Q1GZ21"/>
<dbReference type="SUPFAM" id="SSF89837">
    <property type="entry name" value="Doublecortin (DC)"/>
    <property type="match status" value="2"/>
</dbReference>
<dbReference type="SMART" id="SM00537">
    <property type="entry name" value="DCX"/>
    <property type="match status" value="2"/>
</dbReference>
<name>A0A3Q1GZ21_ANATE</name>
<proteinExistence type="predicted"/>
<dbReference type="GO" id="GO:0035082">
    <property type="term" value="P:axoneme assembly"/>
    <property type="evidence" value="ECO:0007669"/>
    <property type="project" value="TreeGrafter"/>
</dbReference>
<keyword evidence="4" id="KW-0677">Repeat</keyword>
<dbReference type="FunFam" id="3.10.20.230:FF:000006">
    <property type="entry name" value="Oxygen-regulated protein 1"/>
    <property type="match status" value="1"/>
</dbReference>
<dbReference type="GeneTree" id="ENSGT00940000154242"/>
<comment type="subcellular location">
    <subcellularLocation>
        <location evidence="1">Cell projection</location>
    </subcellularLocation>
    <subcellularLocation>
        <location evidence="2">Cytoplasm</location>
    </subcellularLocation>
</comment>
<dbReference type="STRING" id="64144.ENSATEP00000001132"/>
<feature type="region of interest" description="Disordered" evidence="6">
    <location>
        <begin position="220"/>
        <end position="269"/>
    </location>
</feature>
<feature type="domain" description="Doublecortin" evidence="7">
    <location>
        <begin position="133"/>
        <end position="212"/>
    </location>
</feature>
<dbReference type="InterPro" id="IPR003533">
    <property type="entry name" value="Doublecortin_dom"/>
</dbReference>
<feature type="compositionally biased region" description="Basic and acidic residues" evidence="6">
    <location>
        <begin position="255"/>
        <end position="269"/>
    </location>
</feature>
<evidence type="ECO:0000313" key="9">
    <source>
        <dbReference type="Proteomes" id="UP000265040"/>
    </source>
</evidence>
<feature type="domain" description="Doublecortin" evidence="7">
    <location>
        <begin position="16"/>
        <end position="98"/>
    </location>
</feature>
<evidence type="ECO:0000259" key="7">
    <source>
        <dbReference type="PROSITE" id="PS50309"/>
    </source>
</evidence>
<keyword evidence="9" id="KW-1185">Reference proteome</keyword>
<evidence type="ECO:0000256" key="6">
    <source>
        <dbReference type="SAM" id="MobiDB-lite"/>
    </source>
</evidence>
<dbReference type="GO" id="GO:0005930">
    <property type="term" value="C:axoneme"/>
    <property type="evidence" value="ECO:0007669"/>
    <property type="project" value="TreeGrafter"/>
</dbReference>
<dbReference type="PANTHER" id="PTHR23005:SF3">
    <property type="entry name" value="RETINITIS PIGMENTOSA 1-LIKE 1 PROTEIN"/>
    <property type="match status" value="1"/>
</dbReference>
<evidence type="ECO:0000256" key="4">
    <source>
        <dbReference type="ARBA" id="ARBA00022737"/>
    </source>
</evidence>
<reference evidence="8" key="2">
    <citation type="submission" date="2025-08" db="UniProtKB">
        <authorList>
            <consortium name="Ensembl"/>
        </authorList>
    </citation>
    <scope>IDENTIFICATION</scope>
</reference>
<dbReference type="PROSITE" id="PS50309">
    <property type="entry name" value="DC"/>
    <property type="match status" value="2"/>
</dbReference>
<organism evidence="8 9">
    <name type="scientific">Anabas testudineus</name>
    <name type="common">Climbing perch</name>
    <name type="synonym">Anthias testudineus</name>
    <dbReference type="NCBI Taxonomy" id="64144"/>
    <lineage>
        <taxon>Eukaryota</taxon>
        <taxon>Metazoa</taxon>
        <taxon>Chordata</taxon>
        <taxon>Craniata</taxon>
        <taxon>Vertebrata</taxon>
        <taxon>Euteleostomi</taxon>
        <taxon>Actinopterygii</taxon>
        <taxon>Neopterygii</taxon>
        <taxon>Teleostei</taxon>
        <taxon>Neoteleostei</taxon>
        <taxon>Acanthomorphata</taxon>
        <taxon>Anabantaria</taxon>
        <taxon>Anabantiformes</taxon>
        <taxon>Anabantoidei</taxon>
        <taxon>Anabantidae</taxon>
        <taxon>Anabas</taxon>
    </lineage>
</organism>
<dbReference type="Ensembl" id="ENSATET00000001153.3">
    <property type="protein sequence ID" value="ENSATEP00000001132.3"/>
    <property type="gene ID" value="ENSATEG00000000790.3"/>
</dbReference>
<evidence type="ECO:0000256" key="1">
    <source>
        <dbReference type="ARBA" id="ARBA00004316"/>
    </source>
</evidence>
<dbReference type="InterPro" id="IPR036572">
    <property type="entry name" value="Doublecortin_dom_sf"/>
</dbReference>
<accession>A0A3Q1GZ21</accession>
<dbReference type="Pfam" id="PF03607">
    <property type="entry name" value="DCX"/>
    <property type="match status" value="2"/>
</dbReference>
<keyword evidence="5" id="KW-0966">Cell projection</keyword>
<dbReference type="GO" id="GO:0042461">
    <property type="term" value="P:photoreceptor cell development"/>
    <property type="evidence" value="ECO:0007669"/>
    <property type="project" value="TreeGrafter"/>
</dbReference>
<feature type="region of interest" description="Disordered" evidence="6">
    <location>
        <begin position="99"/>
        <end position="129"/>
    </location>
</feature>
<evidence type="ECO:0000313" key="8">
    <source>
        <dbReference type="Ensembl" id="ENSATEP00000001132.3"/>
    </source>
</evidence>
<dbReference type="GO" id="GO:0060041">
    <property type="term" value="P:retina development in camera-type eye"/>
    <property type="evidence" value="ECO:0007669"/>
    <property type="project" value="TreeGrafter"/>
</dbReference>
<keyword evidence="3" id="KW-0963">Cytoplasm</keyword>
<evidence type="ECO:0000256" key="5">
    <source>
        <dbReference type="ARBA" id="ARBA00023273"/>
    </source>
</evidence>
<evidence type="ECO:0000256" key="3">
    <source>
        <dbReference type="ARBA" id="ARBA00022490"/>
    </source>
</evidence>